<dbReference type="Gene3D" id="3.40.50.2000">
    <property type="entry name" value="Glycogen Phosphorylase B"/>
    <property type="match status" value="2"/>
</dbReference>
<dbReference type="Pfam" id="PF13692">
    <property type="entry name" value="Glyco_trans_1_4"/>
    <property type="match status" value="1"/>
</dbReference>
<evidence type="ECO:0000313" key="2">
    <source>
        <dbReference type="EMBL" id="KAG2435904.1"/>
    </source>
</evidence>
<reference evidence="2" key="1">
    <citation type="journal article" date="2020" name="bioRxiv">
        <title>Comparative genomics of Chlamydomonas.</title>
        <authorList>
            <person name="Craig R.J."/>
            <person name="Hasan A.R."/>
            <person name="Ness R.W."/>
            <person name="Keightley P.D."/>
        </authorList>
    </citation>
    <scope>NUCLEOTIDE SEQUENCE</scope>
    <source>
        <strain evidence="2">SAG 7.73</strain>
    </source>
</reference>
<gene>
    <name evidence="2" type="ORF">HXX76_007099</name>
</gene>
<proteinExistence type="predicted"/>
<name>A0A835T8T4_CHLIN</name>
<dbReference type="InterPro" id="IPR028098">
    <property type="entry name" value="Glyco_trans_4-like_N"/>
</dbReference>
<dbReference type="SUPFAM" id="SSF53756">
    <property type="entry name" value="UDP-Glycosyltransferase/glycogen phosphorylase"/>
    <property type="match status" value="1"/>
</dbReference>
<comment type="caution">
    <text evidence="2">The sequence shown here is derived from an EMBL/GenBank/DDBJ whole genome shotgun (WGS) entry which is preliminary data.</text>
</comment>
<organism evidence="2 3">
    <name type="scientific">Chlamydomonas incerta</name>
    <dbReference type="NCBI Taxonomy" id="51695"/>
    <lineage>
        <taxon>Eukaryota</taxon>
        <taxon>Viridiplantae</taxon>
        <taxon>Chlorophyta</taxon>
        <taxon>core chlorophytes</taxon>
        <taxon>Chlorophyceae</taxon>
        <taxon>CS clade</taxon>
        <taxon>Chlamydomonadales</taxon>
        <taxon>Chlamydomonadaceae</taxon>
        <taxon>Chlamydomonas</taxon>
    </lineage>
</organism>
<sequence length="525" mass="56891">MQLQRSMNLQSLEQLHQTQRRRSGTHICRTLAKGRRHAKESESKVALFVEPSPFSHISGMKNRFQCLIRNLREAGDEVRVFTPDPHAPSDYHGAKVVGVLGFKLPFYSSPTLLLSLGLSVNVLWQLLTRRPDVIHVSAPGLMVFAAALYAKLLAVPLVVSYHTHVPEYIPKYTWRGLVEPMWSIIRWFTRTADLALVTSHAMKTELSRNACRSQSIEVWPRGVDADVFHPRHRSAAMRQRLSGGVPEAPLLLYVGRLGAEKNLDALRCVMEALPGCRLALVGDGPARSQLEQHLAGLPVTFMGMLRGEELSAAYASADVFVMPSETETLGFVVLEAMASGLPVVAVAAGGLKDILAPAASTASSGSSSSSSSSADLLATAERGAAAAGCSSGCSTIAPVTGCSGTPFGYLYPPGDYAAAAKLVAALAASAELRASVGAAARAEVERFGWGEATRVLREEQYRRAIHVHTSRRRFAWLAKRVGVARLLRQMWAALLAVVTAMVDGLDYAHDLRRQYQQQQLMTATA</sequence>
<dbReference type="OrthoDB" id="443318at2759"/>
<dbReference type="PANTHER" id="PTHR45947:SF3">
    <property type="entry name" value="SULFOQUINOVOSYL TRANSFERASE SQD2"/>
    <property type="match status" value="1"/>
</dbReference>
<dbReference type="PANTHER" id="PTHR45947">
    <property type="entry name" value="SULFOQUINOVOSYL TRANSFERASE SQD2"/>
    <property type="match status" value="1"/>
</dbReference>
<evidence type="ECO:0000259" key="1">
    <source>
        <dbReference type="Pfam" id="PF13439"/>
    </source>
</evidence>
<dbReference type="Pfam" id="PF13439">
    <property type="entry name" value="Glyco_transf_4"/>
    <property type="match status" value="1"/>
</dbReference>
<dbReference type="GO" id="GO:0016757">
    <property type="term" value="F:glycosyltransferase activity"/>
    <property type="evidence" value="ECO:0007669"/>
    <property type="project" value="TreeGrafter"/>
</dbReference>
<dbReference type="CDD" id="cd03814">
    <property type="entry name" value="GT4-like"/>
    <property type="match status" value="1"/>
</dbReference>
<accession>A0A835T8T4</accession>
<dbReference type="Proteomes" id="UP000650467">
    <property type="component" value="Unassembled WGS sequence"/>
</dbReference>
<dbReference type="AlphaFoldDB" id="A0A835T8T4"/>
<dbReference type="InterPro" id="IPR050194">
    <property type="entry name" value="Glycosyltransferase_grp1"/>
</dbReference>
<keyword evidence="3" id="KW-1185">Reference proteome</keyword>
<protein>
    <recommendedName>
        <fullName evidence="1">Glycosyltransferase subfamily 4-like N-terminal domain-containing protein</fullName>
    </recommendedName>
</protein>
<feature type="domain" description="Glycosyltransferase subfamily 4-like N-terminal" evidence="1">
    <location>
        <begin position="58"/>
        <end position="226"/>
    </location>
</feature>
<evidence type="ECO:0000313" key="3">
    <source>
        <dbReference type="Proteomes" id="UP000650467"/>
    </source>
</evidence>
<dbReference type="EMBL" id="JAEHOC010000014">
    <property type="protein sequence ID" value="KAG2435904.1"/>
    <property type="molecule type" value="Genomic_DNA"/>
</dbReference>